<feature type="domain" description="HMA" evidence="1">
    <location>
        <begin position="1"/>
        <end position="63"/>
    </location>
</feature>
<dbReference type="SUPFAM" id="SSF55008">
    <property type="entry name" value="HMA, heavy metal-associated domain"/>
    <property type="match status" value="1"/>
</dbReference>
<dbReference type="Proteomes" id="UP000512167">
    <property type="component" value="Chromosome"/>
</dbReference>
<proteinExistence type="predicted"/>
<dbReference type="KEGG" id="tbk:HF295_06715"/>
<gene>
    <name evidence="2" type="ORF">HF295_06715</name>
</gene>
<protein>
    <submittedName>
        <fullName evidence="2">Heavy-metal-associated domain-containing protein</fullName>
    </submittedName>
</protein>
<evidence type="ECO:0000259" key="1">
    <source>
        <dbReference type="PROSITE" id="PS50846"/>
    </source>
</evidence>
<dbReference type="EMBL" id="CP051151">
    <property type="protein sequence ID" value="QLY40555.1"/>
    <property type="molecule type" value="Genomic_DNA"/>
</dbReference>
<accession>A0A7L6N6D1</accession>
<dbReference type="PROSITE" id="PS50846">
    <property type="entry name" value="HMA_2"/>
    <property type="match status" value="1"/>
</dbReference>
<dbReference type="InterPro" id="IPR036163">
    <property type="entry name" value="HMA_dom_sf"/>
</dbReference>
<dbReference type="RefSeq" id="WP_312031398.1">
    <property type="nucleotide sequence ID" value="NZ_CP051151.1"/>
</dbReference>
<name>A0A7L6N6D1_9MOLU</name>
<evidence type="ECO:0000313" key="2">
    <source>
        <dbReference type="EMBL" id="QLY40555.1"/>
    </source>
</evidence>
<organism evidence="2 3">
    <name type="scientific">Hujiaoplasma nucleasis</name>
    <dbReference type="NCBI Taxonomy" id="2725268"/>
    <lineage>
        <taxon>Bacteria</taxon>
        <taxon>Bacillati</taxon>
        <taxon>Mycoplasmatota</taxon>
        <taxon>Mollicutes</taxon>
        <taxon>Candidatus Izemoplasmatales</taxon>
        <taxon>Hujiaoplasmataceae</taxon>
        <taxon>Hujiaoplasma</taxon>
    </lineage>
</organism>
<dbReference type="Gene3D" id="3.30.70.100">
    <property type="match status" value="1"/>
</dbReference>
<evidence type="ECO:0000313" key="3">
    <source>
        <dbReference type="Proteomes" id="UP000512167"/>
    </source>
</evidence>
<dbReference type="GO" id="GO:0046872">
    <property type="term" value="F:metal ion binding"/>
    <property type="evidence" value="ECO:0007669"/>
    <property type="project" value="InterPro"/>
</dbReference>
<dbReference type="AlphaFoldDB" id="A0A7L6N6D1"/>
<sequence>MKKLIIKGICCRGCKKQLETIFNNIYGIKNVRVSDEDCSISYDGYVSKRVIEQALKGTDYEVEKYISEPKK</sequence>
<keyword evidence="3" id="KW-1185">Reference proteome</keyword>
<reference evidence="2 3" key="1">
    <citation type="submission" date="2020-04" db="EMBL/GenBank/DDBJ databases">
        <authorList>
            <person name="Zheng R.K."/>
            <person name="Sun C.M."/>
        </authorList>
    </citation>
    <scope>NUCLEOTIDE SEQUENCE [LARGE SCALE GENOMIC DNA]</scope>
    <source>
        <strain evidence="3">zrk29</strain>
    </source>
</reference>
<dbReference type="InterPro" id="IPR006121">
    <property type="entry name" value="HMA_dom"/>
</dbReference>